<dbReference type="SUPFAM" id="SSF52172">
    <property type="entry name" value="CheY-like"/>
    <property type="match status" value="1"/>
</dbReference>
<dbReference type="GO" id="GO:0000160">
    <property type="term" value="P:phosphorelay signal transduction system"/>
    <property type="evidence" value="ECO:0007669"/>
    <property type="project" value="UniProtKB-KW"/>
</dbReference>
<evidence type="ECO:0000256" key="1">
    <source>
        <dbReference type="ARBA" id="ARBA00023012"/>
    </source>
</evidence>
<keyword evidence="3" id="KW-0804">Transcription</keyword>
<evidence type="ECO:0000256" key="3">
    <source>
        <dbReference type="ARBA" id="ARBA00023163"/>
    </source>
</evidence>
<keyword evidence="2" id="KW-0805">Transcription regulation</keyword>
<dbReference type="InterPro" id="IPR001789">
    <property type="entry name" value="Sig_transdc_resp-reg_receiver"/>
</dbReference>
<evidence type="ECO:0000259" key="5">
    <source>
        <dbReference type="PROSITE" id="PS50110"/>
    </source>
</evidence>
<feature type="modified residue" description="4-aspartylphosphate" evidence="4">
    <location>
        <position position="85"/>
    </location>
</feature>
<gene>
    <name evidence="6" type="ORF">CASFOL_021828</name>
</gene>
<keyword evidence="7" id="KW-1185">Reference proteome</keyword>
<protein>
    <recommendedName>
        <fullName evidence="5">Response regulatory domain-containing protein</fullName>
    </recommendedName>
</protein>
<name>A0ABD3D0D9_9LAMI</name>
<dbReference type="PROSITE" id="PS50110">
    <property type="entry name" value="RESPONSE_REGULATORY"/>
    <property type="match status" value="1"/>
</dbReference>
<dbReference type="InterPro" id="IPR045279">
    <property type="entry name" value="ARR-like"/>
</dbReference>
<comment type="caution">
    <text evidence="6">The sequence shown here is derived from an EMBL/GenBank/DDBJ whole genome shotgun (WGS) entry which is preliminary data.</text>
</comment>
<reference evidence="7" key="1">
    <citation type="journal article" date="2024" name="IScience">
        <title>Strigolactones Initiate the Formation of Haustorium-like Structures in Castilleja.</title>
        <authorList>
            <person name="Buerger M."/>
            <person name="Peterson D."/>
            <person name="Chory J."/>
        </authorList>
    </citation>
    <scope>NUCLEOTIDE SEQUENCE [LARGE SCALE GENOMIC DNA]</scope>
</reference>
<proteinExistence type="predicted"/>
<organism evidence="6 7">
    <name type="scientific">Castilleja foliolosa</name>
    <dbReference type="NCBI Taxonomy" id="1961234"/>
    <lineage>
        <taxon>Eukaryota</taxon>
        <taxon>Viridiplantae</taxon>
        <taxon>Streptophyta</taxon>
        <taxon>Embryophyta</taxon>
        <taxon>Tracheophyta</taxon>
        <taxon>Spermatophyta</taxon>
        <taxon>Magnoliopsida</taxon>
        <taxon>eudicotyledons</taxon>
        <taxon>Gunneridae</taxon>
        <taxon>Pentapetalae</taxon>
        <taxon>asterids</taxon>
        <taxon>lamiids</taxon>
        <taxon>Lamiales</taxon>
        <taxon>Orobanchaceae</taxon>
        <taxon>Pedicularideae</taxon>
        <taxon>Castillejinae</taxon>
        <taxon>Castilleja</taxon>
    </lineage>
</organism>
<evidence type="ECO:0000313" key="6">
    <source>
        <dbReference type="EMBL" id="KAL3634774.1"/>
    </source>
</evidence>
<keyword evidence="4" id="KW-0597">Phosphoprotein</keyword>
<dbReference type="EMBL" id="JAVIJP010000028">
    <property type="protein sequence ID" value="KAL3634774.1"/>
    <property type="molecule type" value="Genomic_DNA"/>
</dbReference>
<feature type="domain" description="Response regulatory" evidence="5">
    <location>
        <begin position="23"/>
        <end position="151"/>
    </location>
</feature>
<dbReference type="PANTHER" id="PTHR43874">
    <property type="entry name" value="TWO-COMPONENT RESPONSE REGULATOR"/>
    <property type="match status" value="1"/>
</dbReference>
<keyword evidence="1" id="KW-0902">Two-component regulatory system</keyword>
<dbReference type="Pfam" id="PF00072">
    <property type="entry name" value="Response_reg"/>
    <property type="match status" value="1"/>
</dbReference>
<sequence length="291" mass="32433">MALVSSAIADNNSNNVEEEHIFHVLAVDDSNIDRKLLERLLTVSSYQVTCVESGDKALEFLGLLEYETSKSSQQEVSKVNLIMTDYSMPGISGYDLLKRIKDSSWKDVPVVVMSSENVPSRINMCLEGGAEEFLLKPVKLSDLSKLQSHILKYTISHDDPNCRDEHHEITSDYGKTTTNDVINIDKNEKMTTNDVISIDENQKTTTNDVISMDENGKTTTNDVISIDENEKSTINDVISINENEKTTISDVINSDENESDKNCSNCNKRKATLATISSDLSRPRVKELSVS</sequence>
<dbReference type="Gene3D" id="3.40.50.2300">
    <property type="match status" value="1"/>
</dbReference>
<accession>A0ABD3D0D9</accession>
<evidence type="ECO:0000256" key="4">
    <source>
        <dbReference type="PROSITE-ProRule" id="PRU00169"/>
    </source>
</evidence>
<dbReference type="AlphaFoldDB" id="A0ABD3D0D9"/>
<dbReference type="InterPro" id="IPR011006">
    <property type="entry name" value="CheY-like_superfamily"/>
</dbReference>
<evidence type="ECO:0000256" key="2">
    <source>
        <dbReference type="ARBA" id="ARBA00023015"/>
    </source>
</evidence>
<evidence type="ECO:0000313" key="7">
    <source>
        <dbReference type="Proteomes" id="UP001632038"/>
    </source>
</evidence>
<dbReference type="PANTHER" id="PTHR43874:SF96">
    <property type="entry name" value="TWO-COMPONENT RESPONSE REGULATOR ORR10-LIKE"/>
    <property type="match status" value="1"/>
</dbReference>
<dbReference type="Proteomes" id="UP001632038">
    <property type="component" value="Unassembled WGS sequence"/>
</dbReference>
<dbReference type="CDD" id="cd17581">
    <property type="entry name" value="REC_typeA_ARR"/>
    <property type="match status" value="1"/>
</dbReference>
<dbReference type="SMART" id="SM00448">
    <property type="entry name" value="REC"/>
    <property type="match status" value="1"/>
</dbReference>